<evidence type="ECO:0000256" key="6">
    <source>
        <dbReference type="SAM" id="MobiDB-lite"/>
    </source>
</evidence>
<dbReference type="FunFam" id="3.30.160.60:FF:000202">
    <property type="entry name" value="Zinc finger protein 574"/>
    <property type="match status" value="1"/>
</dbReference>
<dbReference type="GO" id="GO:0000981">
    <property type="term" value="F:DNA-binding transcription factor activity, RNA polymerase II-specific"/>
    <property type="evidence" value="ECO:0007669"/>
    <property type="project" value="TreeGrafter"/>
</dbReference>
<dbReference type="Pfam" id="PF00096">
    <property type="entry name" value="zf-C2H2"/>
    <property type="match status" value="4"/>
</dbReference>
<reference evidence="8 9" key="1">
    <citation type="journal article" date="2019" name="Sci. Rep.">
        <title>Comparative genomics of chytrid fungi reveal insights into the obligate biotrophic and pathogenic lifestyle of Synchytrium endobioticum.</title>
        <authorList>
            <person name="van de Vossenberg B.T.L.H."/>
            <person name="Warris S."/>
            <person name="Nguyen H.D.T."/>
            <person name="van Gent-Pelzer M.P.E."/>
            <person name="Joly D.L."/>
            <person name="van de Geest H.C."/>
            <person name="Bonants P.J.M."/>
            <person name="Smith D.S."/>
            <person name="Levesque C.A."/>
            <person name="van der Lee T.A.J."/>
        </authorList>
    </citation>
    <scope>NUCLEOTIDE SEQUENCE [LARGE SCALE GENOMIC DNA]</scope>
    <source>
        <strain evidence="8 9">CBS 675.73</strain>
    </source>
</reference>
<dbReference type="Proteomes" id="UP000320333">
    <property type="component" value="Unassembled WGS sequence"/>
</dbReference>
<keyword evidence="1" id="KW-0479">Metal-binding</keyword>
<dbReference type="GO" id="GO:0032502">
    <property type="term" value="P:developmental process"/>
    <property type="evidence" value="ECO:0007669"/>
    <property type="project" value="UniProtKB-ARBA"/>
</dbReference>
<evidence type="ECO:0000256" key="2">
    <source>
        <dbReference type="ARBA" id="ARBA00022737"/>
    </source>
</evidence>
<evidence type="ECO:0000313" key="9">
    <source>
        <dbReference type="Proteomes" id="UP000320333"/>
    </source>
</evidence>
<evidence type="ECO:0000256" key="5">
    <source>
        <dbReference type="PROSITE-ProRule" id="PRU00042"/>
    </source>
</evidence>
<dbReference type="InterPro" id="IPR013087">
    <property type="entry name" value="Znf_C2H2_type"/>
</dbReference>
<dbReference type="SUPFAM" id="SSF57667">
    <property type="entry name" value="beta-beta-alpha zinc fingers"/>
    <property type="match status" value="2"/>
</dbReference>
<dbReference type="PROSITE" id="PS00028">
    <property type="entry name" value="ZINC_FINGER_C2H2_1"/>
    <property type="match status" value="5"/>
</dbReference>
<dbReference type="AlphaFoldDB" id="A0A507FC56"/>
<keyword evidence="2" id="KW-0677">Repeat</keyword>
<keyword evidence="4" id="KW-0862">Zinc</keyword>
<keyword evidence="9" id="KW-1185">Reference proteome</keyword>
<keyword evidence="3 5" id="KW-0863">Zinc-finger</keyword>
<dbReference type="GO" id="GO:0008270">
    <property type="term" value="F:zinc ion binding"/>
    <property type="evidence" value="ECO:0007669"/>
    <property type="project" value="UniProtKB-KW"/>
</dbReference>
<evidence type="ECO:0000259" key="7">
    <source>
        <dbReference type="PROSITE" id="PS50157"/>
    </source>
</evidence>
<evidence type="ECO:0000256" key="3">
    <source>
        <dbReference type="ARBA" id="ARBA00022771"/>
    </source>
</evidence>
<dbReference type="EMBL" id="QEAP01000205">
    <property type="protein sequence ID" value="TPX73160.1"/>
    <property type="molecule type" value="Genomic_DNA"/>
</dbReference>
<dbReference type="FunFam" id="3.30.160.60:FF:000125">
    <property type="entry name" value="Putative zinc finger protein 143"/>
    <property type="match status" value="2"/>
</dbReference>
<feature type="domain" description="C2H2-type" evidence="7">
    <location>
        <begin position="427"/>
        <end position="456"/>
    </location>
</feature>
<dbReference type="PANTHER" id="PTHR23235">
    <property type="entry name" value="KRUEPPEL-LIKE TRANSCRIPTION FACTOR"/>
    <property type="match status" value="1"/>
</dbReference>
<evidence type="ECO:0000256" key="4">
    <source>
        <dbReference type="ARBA" id="ARBA00022833"/>
    </source>
</evidence>
<organism evidence="8 9">
    <name type="scientific">Chytriomyces confervae</name>
    <dbReference type="NCBI Taxonomy" id="246404"/>
    <lineage>
        <taxon>Eukaryota</taxon>
        <taxon>Fungi</taxon>
        <taxon>Fungi incertae sedis</taxon>
        <taxon>Chytridiomycota</taxon>
        <taxon>Chytridiomycota incertae sedis</taxon>
        <taxon>Chytridiomycetes</taxon>
        <taxon>Chytridiales</taxon>
        <taxon>Chytriomycetaceae</taxon>
        <taxon>Chytriomyces</taxon>
    </lineage>
</organism>
<comment type="caution">
    <text evidence="8">The sequence shown here is derived from an EMBL/GenBank/DDBJ whole genome shotgun (WGS) entry which is preliminary data.</text>
</comment>
<dbReference type="InterPro" id="IPR036236">
    <property type="entry name" value="Znf_C2H2_sf"/>
</dbReference>
<feature type="region of interest" description="Disordered" evidence="6">
    <location>
        <begin position="382"/>
        <end position="410"/>
    </location>
</feature>
<evidence type="ECO:0000256" key="1">
    <source>
        <dbReference type="ARBA" id="ARBA00022723"/>
    </source>
</evidence>
<feature type="domain" description="C2H2-type" evidence="7">
    <location>
        <begin position="515"/>
        <end position="544"/>
    </location>
</feature>
<dbReference type="GO" id="GO:0000978">
    <property type="term" value="F:RNA polymerase II cis-regulatory region sequence-specific DNA binding"/>
    <property type="evidence" value="ECO:0007669"/>
    <property type="project" value="TreeGrafter"/>
</dbReference>
<accession>A0A507FC56</accession>
<dbReference type="OrthoDB" id="6077919at2759"/>
<proteinExistence type="predicted"/>
<gene>
    <name evidence="8" type="ORF">CcCBS67573_g05577</name>
</gene>
<feature type="domain" description="C2H2-type" evidence="7">
    <location>
        <begin position="457"/>
        <end position="486"/>
    </location>
</feature>
<dbReference type="Gene3D" id="3.30.160.60">
    <property type="entry name" value="Classic Zinc Finger"/>
    <property type="match status" value="5"/>
</dbReference>
<protein>
    <recommendedName>
        <fullName evidence="7">C2H2-type domain-containing protein</fullName>
    </recommendedName>
</protein>
<evidence type="ECO:0000313" key="8">
    <source>
        <dbReference type="EMBL" id="TPX73160.1"/>
    </source>
</evidence>
<name>A0A507FC56_9FUNG</name>
<dbReference type="PROSITE" id="PS50157">
    <property type="entry name" value="ZINC_FINGER_C2H2_2"/>
    <property type="match status" value="4"/>
</dbReference>
<dbReference type="SMART" id="SM00355">
    <property type="entry name" value="ZnF_C2H2"/>
    <property type="match status" value="7"/>
</dbReference>
<feature type="domain" description="C2H2-type" evidence="7">
    <location>
        <begin position="487"/>
        <end position="514"/>
    </location>
</feature>
<sequence>MQHPLLTPVQGSSANAFDVDLDLDLGYFQFGDNRDGLKAAPAPAAGAKAEEPLDKAAAHQSYSVSAKPQDDSLNAFNFYPAFTPMQPSSARVHTDTPHIGNVPTSNGVDPNLDSFLMGAQTITAFPQTPLLTVSANNSASFAVPGFPAARLMNNAANATSSTNNSMGGSNLYQSSNYSKPMQQLGQFPHNHLQSSQRQNLFLPHASDILMPSPMIHRPSHNLTDEAIAYLSHPTAGGSASYLSAPPSAANSPYIMHSSARDPDHWNPFPSSSNPSSIPFEMPLSSLKPNSATANSAHSIHCPFTNTCHSSTSFPNAKALRDHVREQHQTDLVHSCPDCGRGFLDKMGLDGHLCRNAGLGSGPFTPHLGILGLSRSRRGSMVAPQSSHLSAGLNGSHGHAIQSGESGDEDDDQALELDHMKKKKGSAIVCEYEGCGKSFTLQKSYIVHVRTHTGEKPHVCTYPNCNKAFAQPSGLRSHIFTHTGERPYKCTLCPKTYTTSSRLKIHFRAHTNEEPYACEYAGCARRFKQKSNLDQHIVTHLEPELREQLSRGNRKEVGCCECGRNYKNWASLDQHCWREHGKSAAIINKEMVDAVGGDLNLVYKQEPSFLQPQQQDLEIRSMMPASEVAHSAFDLNLGPQL</sequence>
<dbReference type="STRING" id="246404.A0A507FC56"/>
<dbReference type="PANTHER" id="PTHR23235:SF120">
    <property type="entry name" value="KRUPPEL-LIKE FACTOR 15"/>
    <property type="match status" value="1"/>
</dbReference>